<sequence length="477" mass="53042">MVHQTECAKMPRLKRQLSFESNFLAAIEDQTDGHGLNIGCCMHTRAAVGSHGRVSREEFAKLWKERVTDRYPRYRSRIYSSPSLLGLDVHYNVEDLGEDFDVLSIVDEVKADDVLRERPQSMSAVETVVERIMTTPFDEHLPPIKFVLVQGEDGNTTIVSKLHHALADGFSSIMALLELTDPMPDTQLRGSANGVGDGSSRLSEDDVNSKTSRLASGLCILWQWLKLIPWAIYMLLVFSVLPDSYTSLHPTFSRRGRLEVRFGKEVSVEDLKVVSRATGAKINDVILALLAGAARRYLLAEAVKNGKEIGDPASLRMGFQFTANMRSMNDKPRIGGGGNESWVFSVPLSLHADVRERIRDAQLQTGRLKSSPAFLFGRVFIRFCGLFMNLPLFRPLLIQSICGGRYLLGKTLTVTNVRGPRNVRSVCGREIVGLQCYVSYPQTFTVVTYNGRMSTTICTDEATVDAEVSLRASSHCS</sequence>
<dbReference type="OrthoDB" id="619536at2759"/>
<comment type="catalytic activity">
    <reaction evidence="7">
        <text>an acyl-CoA + a 1,2-diacyl-sn-glycerol = a triacyl-sn-glycerol + CoA</text>
        <dbReference type="Rhea" id="RHEA:10868"/>
        <dbReference type="ChEBI" id="CHEBI:17815"/>
        <dbReference type="ChEBI" id="CHEBI:57287"/>
        <dbReference type="ChEBI" id="CHEBI:58342"/>
        <dbReference type="ChEBI" id="CHEBI:64615"/>
        <dbReference type="EC" id="2.3.1.20"/>
    </reaction>
</comment>
<dbReference type="InterPro" id="IPR045034">
    <property type="entry name" value="O-acyltransferase_WSD1-like"/>
</dbReference>
<protein>
    <submittedName>
        <fullName evidence="11">Uncharacterized protein</fullName>
    </submittedName>
</protein>
<comment type="pathway">
    <text evidence="2">Lipid metabolism.</text>
</comment>
<evidence type="ECO:0000256" key="7">
    <source>
        <dbReference type="ARBA" id="ARBA00048109"/>
    </source>
</evidence>
<evidence type="ECO:0000256" key="3">
    <source>
        <dbReference type="ARBA" id="ARBA00022679"/>
    </source>
</evidence>
<reference evidence="11 12" key="1">
    <citation type="submission" date="2008-07" db="EMBL/GenBank/DDBJ databases">
        <authorList>
            <person name="El-Sayed N."/>
            <person name="Caler E."/>
            <person name="Inman J."/>
            <person name="Amedeo P."/>
            <person name="Hass B."/>
            <person name="Wortman J."/>
        </authorList>
    </citation>
    <scope>NUCLEOTIDE SEQUENCE [LARGE SCALE GENOMIC DNA]</scope>
    <source>
        <strain evidence="12">ATCC 50983 / TXsc</strain>
    </source>
</reference>
<dbReference type="GO" id="GO:0047196">
    <property type="term" value="F:long-chain-alcohol O-fatty-acyltransferase activity"/>
    <property type="evidence" value="ECO:0007669"/>
    <property type="project" value="UniProtKB-EC"/>
</dbReference>
<evidence type="ECO:0000256" key="4">
    <source>
        <dbReference type="ARBA" id="ARBA00023315"/>
    </source>
</evidence>
<dbReference type="OMA" id="TICTDEA"/>
<gene>
    <name evidence="11" type="ORF">Pmar_PMAR011933</name>
</gene>
<evidence type="ECO:0000256" key="2">
    <source>
        <dbReference type="ARBA" id="ARBA00005189"/>
    </source>
</evidence>
<comment type="pathway">
    <text evidence="1">Glycerolipid metabolism; triacylglycerol biosynthesis.</text>
</comment>
<dbReference type="Proteomes" id="UP000007800">
    <property type="component" value="Unassembled WGS sequence"/>
</dbReference>
<evidence type="ECO:0000313" key="11">
    <source>
        <dbReference type="EMBL" id="EER05877.1"/>
    </source>
</evidence>
<dbReference type="InParanoid" id="C5LBQ6"/>
<feature type="domain" description="O-acyltransferase WSD1-like N-terminal" evidence="9">
    <location>
        <begin position="117"/>
        <end position="286"/>
    </location>
</feature>
<dbReference type="PANTHER" id="PTHR31650:SF1">
    <property type="entry name" value="WAX ESTER SYNTHASE_DIACYLGLYCEROL ACYLTRANSFERASE 4-RELATED"/>
    <property type="match status" value="1"/>
</dbReference>
<dbReference type="InterPro" id="IPR009721">
    <property type="entry name" value="O-acyltransferase_WSD1_C"/>
</dbReference>
<evidence type="ECO:0000259" key="9">
    <source>
        <dbReference type="Pfam" id="PF03007"/>
    </source>
</evidence>
<dbReference type="PANTHER" id="PTHR31650">
    <property type="entry name" value="O-ACYLTRANSFERASE (WSD1-LIKE) FAMILY PROTEIN"/>
    <property type="match status" value="1"/>
</dbReference>
<dbReference type="InterPro" id="IPR023213">
    <property type="entry name" value="CAT-like_dom_sf"/>
</dbReference>
<feature type="domain" description="O-acyltransferase WSD1 C-terminal" evidence="10">
    <location>
        <begin position="339"/>
        <end position="465"/>
    </location>
</feature>
<evidence type="ECO:0000256" key="5">
    <source>
        <dbReference type="ARBA" id="ARBA00024360"/>
    </source>
</evidence>
<evidence type="ECO:0000256" key="6">
    <source>
        <dbReference type="ARBA" id="ARBA00047604"/>
    </source>
</evidence>
<evidence type="ECO:0000259" key="10">
    <source>
        <dbReference type="Pfam" id="PF06974"/>
    </source>
</evidence>
<dbReference type="InterPro" id="IPR004255">
    <property type="entry name" value="O-acyltransferase_WSD1_N"/>
</dbReference>
<dbReference type="EMBL" id="GG680918">
    <property type="protein sequence ID" value="EER05877.1"/>
    <property type="molecule type" value="Genomic_DNA"/>
</dbReference>
<keyword evidence="3" id="KW-0808">Transferase</keyword>
<dbReference type="SUPFAM" id="SSF52777">
    <property type="entry name" value="CoA-dependent acyltransferases"/>
    <property type="match status" value="1"/>
</dbReference>
<dbReference type="GO" id="GO:0019432">
    <property type="term" value="P:triglyceride biosynthetic process"/>
    <property type="evidence" value="ECO:0007669"/>
    <property type="project" value="UniProtKB-UniPathway"/>
</dbReference>
<dbReference type="AlphaFoldDB" id="C5LBQ6"/>
<dbReference type="GO" id="GO:0004144">
    <property type="term" value="F:diacylglycerol O-acyltransferase activity"/>
    <property type="evidence" value="ECO:0007669"/>
    <property type="project" value="UniProtKB-EC"/>
</dbReference>
<dbReference type="RefSeq" id="XP_002774061.1">
    <property type="nucleotide sequence ID" value="XM_002774015.1"/>
</dbReference>
<name>C5LBQ6_PERM5</name>
<dbReference type="GO" id="GO:0005886">
    <property type="term" value="C:plasma membrane"/>
    <property type="evidence" value="ECO:0007669"/>
    <property type="project" value="TreeGrafter"/>
</dbReference>
<comment type="catalytic activity">
    <reaction evidence="6">
        <text>a long chain fatty alcohol + a fatty acyl-CoA = a long-chain alcohol wax ester + CoA</text>
        <dbReference type="Rhea" id="RHEA:38443"/>
        <dbReference type="ChEBI" id="CHEBI:17135"/>
        <dbReference type="ChEBI" id="CHEBI:57287"/>
        <dbReference type="ChEBI" id="CHEBI:77636"/>
        <dbReference type="ChEBI" id="CHEBI:235323"/>
        <dbReference type="EC" id="2.3.1.75"/>
    </reaction>
</comment>
<evidence type="ECO:0000313" key="12">
    <source>
        <dbReference type="Proteomes" id="UP000007800"/>
    </source>
</evidence>
<keyword evidence="4" id="KW-0012">Acyltransferase</keyword>
<accession>C5LBQ6</accession>
<dbReference type="Gene3D" id="3.30.559.10">
    <property type="entry name" value="Chloramphenicol acetyltransferase-like domain"/>
    <property type="match status" value="1"/>
</dbReference>
<dbReference type="Pfam" id="PF03007">
    <property type="entry name" value="WS_DGAT_cat"/>
    <property type="match status" value="1"/>
</dbReference>
<feature type="region of interest" description="Disordered" evidence="8">
    <location>
        <begin position="187"/>
        <end position="206"/>
    </location>
</feature>
<proteinExistence type="inferred from homology"/>
<dbReference type="UniPathway" id="UPA00282"/>
<dbReference type="Pfam" id="PF06974">
    <property type="entry name" value="WS_DGAT_C"/>
    <property type="match status" value="1"/>
</dbReference>
<comment type="similarity">
    <text evidence="5">In the N-terminal section; belongs to the long-chain O-acyltransferase family.</text>
</comment>
<keyword evidence="12" id="KW-1185">Reference proteome</keyword>
<evidence type="ECO:0000256" key="1">
    <source>
        <dbReference type="ARBA" id="ARBA00004771"/>
    </source>
</evidence>
<organism evidence="12">
    <name type="scientific">Perkinsus marinus (strain ATCC 50983 / TXsc)</name>
    <dbReference type="NCBI Taxonomy" id="423536"/>
    <lineage>
        <taxon>Eukaryota</taxon>
        <taxon>Sar</taxon>
        <taxon>Alveolata</taxon>
        <taxon>Perkinsozoa</taxon>
        <taxon>Perkinsea</taxon>
        <taxon>Perkinsida</taxon>
        <taxon>Perkinsidae</taxon>
        <taxon>Perkinsus</taxon>
    </lineage>
</organism>
<dbReference type="GeneID" id="9064606"/>
<evidence type="ECO:0000256" key="8">
    <source>
        <dbReference type="SAM" id="MobiDB-lite"/>
    </source>
</evidence>